<feature type="compositionally biased region" description="Low complexity" evidence="2">
    <location>
        <begin position="469"/>
        <end position="521"/>
    </location>
</feature>
<feature type="compositionally biased region" description="Low complexity" evidence="2">
    <location>
        <begin position="1503"/>
        <end position="1523"/>
    </location>
</feature>
<feature type="region of interest" description="Disordered" evidence="2">
    <location>
        <begin position="1503"/>
        <end position="1548"/>
    </location>
</feature>
<accession>A0ABR1F1Q1</accession>
<feature type="region of interest" description="Disordered" evidence="2">
    <location>
        <begin position="100"/>
        <end position="188"/>
    </location>
</feature>
<evidence type="ECO:0000259" key="4">
    <source>
        <dbReference type="PROSITE" id="PS50018"/>
    </source>
</evidence>
<evidence type="ECO:0000256" key="1">
    <source>
        <dbReference type="ARBA" id="ARBA00022468"/>
    </source>
</evidence>
<feature type="compositionally biased region" description="Acidic residues" evidence="2">
    <location>
        <begin position="1369"/>
        <end position="1397"/>
    </location>
</feature>
<feature type="domain" description="Ras-GAP" evidence="4">
    <location>
        <begin position="990"/>
        <end position="1159"/>
    </location>
</feature>
<evidence type="ECO:0000313" key="5">
    <source>
        <dbReference type="EMBL" id="KAK7203053.1"/>
    </source>
</evidence>
<protein>
    <recommendedName>
        <fullName evidence="7">Ras-GAP domain-containing protein</fullName>
    </recommendedName>
</protein>
<feature type="compositionally biased region" description="Basic residues" evidence="2">
    <location>
        <begin position="156"/>
        <end position="166"/>
    </location>
</feature>
<dbReference type="GeneID" id="90039813"/>
<dbReference type="InterPro" id="IPR039360">
    <property type="entry name" value="Ras_GTPase"/>
</dbReference>
<dbReference type="SMART" id="SM00323">
    <property type="entry name" value="RasGAP"/>
    <property type="match status" value="1"/>
</dbReference>
<dbReference type="Gene3D" id="2.60.40.150">
    <property type="entry name" value="C2 domain"/>
    <property type="match status" value="1"/>
</dbReference>
<feature type="compositionally biased region" description="Basic and acidic residues" evidence="2">
    <location>
        <begin position="130"/>
        <end position="141"/>
    </location>
</feature>
<organism evidence="5 6">
    <name type="scientific">Myxozyma melibiosi</name>
    <dbReference type="NCBI Taxonomy" id="54550"/>
    <lineage>
        <taxon>Eukaryota</taxon>
        <taxon>Fungi</taxon>
        <taxon>Dikarya</taxon>
        <taxon>Ascomycota</taxon>
        <taxon>Saccharomycotina</taxon>
        <taxon>Lipomycetes</taxon>
        <taxon>Lipomycetales</taxon>
        <taxon>Lipomycetaceae</taxon>
        <taxon>Myxozyma</taxon>
    </lineage>
</organism>
<dbReference type="Gene3D" id="1.10.506.10">
    <property type="entry name" value="GTPase Activation - p120gap, domain 1"/>
    <property type="match status" value="1"/>
</dbReference>
<feature type="region of interest" description="Disordered" evidence="2">
    <location>
        <begin position="1578"/>
        <end position="1601"/>
    </location>
</feature>
<dbReference type="InterPro" id="IPR001936">
    <property type="entry name" value="RasGAP_dom"/>
</dbReference>
<feature type="domain" description="C2" evidence="3">
    <location>
        <begin position="673"/>
        <end position="798"/>
    </location>
</feature>
<dbReference type="SMART" id="SM00239">
    <property type="entry name" value="C2"/>
    <property type="match status" value="1"/>
</dbReference>
<dbReference type="CDD" id="cd00030">
    <property type="entry name" value="C2"/>
    <property type="match status" value="1"/>
</dbReference>
<feature type="compositionally biased region" description="Basic residues" evidence="2">
    <location>
        <begin position="601"/>
        <end position="611"/>
    </location>
</feature>
<evidence type="ECO:0000256" key="2">
    <source>
        <dbReference type="SAM" id="MobiDB-lite"/>
    </source>
</evidence>
<proteinExistence type="predicted"/>
<keyword evidence="6" id="KW-1185">Reference proteome</keyword>
<feature type="region of interest" description="Disordered" evidence="2">
    <location>
        <begin position="451"/>
        <end position="523"/>
    </location>
</feature>
<dbReference type="EMBL" id="JBBJBU010000013">
    <property type="protein sequence ID" value="KAK7203053.1"/>
    <property type="molecule type" value="Genomic_DNA"/>
</dbReference>
<feature type="compositionally biased region" description="Polar residues" evidence="2">
    <location>
        <begin position="1524"/>
        <end position="1538"/>
    </location>
</feature>
<dbReference type="Pfam" id="PF00168">
    <property type="entry name" value="C2"/>
    <property type="match status" value="1"/>
</dbReference>
<dbReference type="RefSeq" id="XP_064766086.1">
    <property type="nucleotide sequence ID" value="XM_064914301.1"/>
</dbReference>
<dbReference type="PROSITE" id="PS00509">
    <property type="entry name" value="RAS_GTPASE_ACTIV_1"/>
    <property type="match status" value="1"/>
</dbReference>
<feature type="compositionally biased region" description="Acidic residues" evidence="2">
    <location>
        <begin position="1337"/>
        <end position="1352"/>
    </location>
</feature>
<feature type="compositionally biased region" description="Basic residues" evidence="2">
    <location>
        <begin position="1400"/>
        <end position="1417"/>
    </location>
</feature>
<reference evidence="5 6" key="1">
    <citation type="submission" date="2024-03" db="EMBL/GenBank/DDBJ databases">
        <title>Genome-scale model development and genomic sequencing of the oleaginous clade Lipomyces.</title>
        <authorList>
            <consortium name="Lawrence Berkeley National Laboratory"/>
            <person name="Czajka J.J."/>
            <person name="Han Y."/>
            <person name="Kim J."/>
            <person name="Mondo S.J."/>
            <person name="Hofstad B.A."/>
            <person name="Robles A."/>
            <person name="Haridas S."/>
            <person name="Riley R."/>
            <person name="LaButti K."/>
            <person name="Pangilinan J."/>
            <person name="Andreopoulos W."/>
            <person name="Lipzen A."/>
            <person name="Yan J."/>
            <person name="Wang M."/>
            <person name="Ng V."/>
            <person name="Grigoriev I.V."/>
            <person name="Spatafora J.W."/>
            <person name="Magnuson J.K."/>
            <person name="Baker S.E."/>
            <person name="Pomraning K.R."/>
        </authorList>
    </citation>
    <scope>NUCLEOTIDE SEQUENCE [LARGE SCALE GENOMIC DNA]</scope>
    <source>
        <strain evidence="5 6">Phaff 52-87</strain>
    </source>
</reference>
<feature type="region of interest" description="Disordered" evidence="2">
    <location>
        <begin position="1295"/>
        <end position="1417"/>
    </location>
</feature>
<dbReference type="InterPro" id="IPR023152">
    <property type="entry name" value="RasGAP_CS"/>
</dbReference>
<feature type="region of interest" description="Disordered" evidence="2">
    <location>
        <begin position="328"/>
        <end position="373"/>
    </location>
</feature>
<dbReference type="Proteomes" id="UP001498771">
    <property type="component" value="Unassembled WGS sequence"/>
</dbReference>
<gene>
    <name evidence="5" type="ORF">BZA70DRAFT_291488</name>
</gene>
<feature type="compositionally biased region" description="Acidic residues" evidence="2">
    <location>
        <begin position="176"/>
        <end position="188"/>
    </location>
</feature>
<dbReference type="SUPFAM" id="SSF48350">
    <property type="entry name" value="GTPase activation domain, GAP"/>
    <property type="match status" value="1"/>
</dbReference>
<dbReference type="CDD" id="cd05137">
    <property type="entry name" value="RasGAP_CLA2_BUD2"/>
    <property type="match status" value="1"/>
</dbReference>
<feature type="compositionally biased region" description="Polar residues" evidence="2">
    <location>
        <begin position="944"/>
        <end position="962"/>
    </location>
</feature>
<evidence type="ECO:0000313" key="6">
    <source>
        <dbReference type="Proteomes" id="UP001498771"/>
    </source>
</evidence>
<dbReference type="InterPro" id="IPR008936">
    <property type="entry name" value="Rho_GTPase_activation_prot"/>
</dbReference>
<feature type="region of interest" description="Disordered" evidence="2">
    <location>
        <begin position="934"/>
        <end position="968"/>
    </location>
</feature>
<feature type="compositionally biased region" description="Low complexity" evidence="2">
    <location>
        <begin position="575"/>
        <end position="591"/>
    </location>
</feature>
<dbReference type="PANTHER" id="PTHR10194">
    <property type="entry name" value="RAS GTPASE-ACTIVATING PROTEINS"/>
    <property type="match status" value="1"/>
</dbReference>
<name>A0ABR1F1Q1_9ASCO</name>
<feature type="compositionally biased region" description="Low complexity" evidence="2">
    <location>
        <begin position="100"/>
        <end position="113"/>
    </location>
</feature>
<dbReference type="InterPro" id="IPR000008">
    <property type="entry name" value="C2_dom"/>
</dbReference>
<dbReference type="PROSITE" id="PS50018">
    <property type="entry name" value="RAS_GTPASE_ACTIV_2"/>
    <property type="match status" value="1"/>
</dbReference>
<feature type="compositionally biased region" description="Low complexity" evidence="2">
    <location>
        <begin position="1358"/>
        <end position="1368"/>
    </location>
</feature>
<keyword evidence="1" id="KW-0343">GTPase activation</keyword>
<sequence length="1696" mass="186758">MDDSVLDEACSAATRRRGSIPRVARRASINIASLSSAHPPVFGAELGSASQDYSGHLADDLIRNQDHYYRHRADVRIPALHDRELSKGTDRHRRPTHAVIAASSSSSATSIAALSPQPLSPRRLQPSQKHQQDNQEQDNHPRLQNLDSQKSSSQQNKKRIPPKRLNMRPSGNAADQYDDDDHAEYSSEDEEVKYDLTFSAEWSHLLAIMKKMKGVIRGWAKWKTQSARGSGYCYTEEFSGALLFEQKESVAILINDLRGCTVSLSPVSSTAIQVISARDPSSFAIIELDSAEEFNKWLAVLISWSPLRAAGVSSRLLRFRYPQLDLSVRSGDKQQPSTAQKSSAKPAPAPAPAQTPIDDDHKTPPEIKDQQPVVRTIKVGQLELWDPQWRQPPPPPPASSAAQKRTKQSSASSSSTTTTSAPSSAMSSSNKLWVKASCLLKTNGDFQIFPELPLSSRPRQQSPAIADTKSSSSASSSKAQINSNSHSQSSAASLSSSSSSSGSATPSFTPSTPYTGTTSRSFLNNTSSHYTLQLSTIRRSAIQKADPSLTGRQNCIVIFLKTTVSKSNPTPAVDPSQQSQGQQPQSPTSQQHANPSLAFSVHHHHNYHRHQSPAVTSPPENQPNQVAPTPGVQTPGTTVLVTPVYFFFESRTLMEVWFVLFRSMSLPELYGPDTGRVSGSFRQIRTLNIRIIDGKILWPRGPGLSVDSTFMPKAIDSYVDIELNDKVRARTRVKYGTAKPFWREDFSFPDLPFLVNSVKLKLRSRNRKNPDLLSDATIGEVKLLMSDVQQDSDLERWIPVFNPARGYTGKTGELCVKMQISEYTILAGREYDRLLELLLDFSNRLTLTIADMTGDMKQLSTILLDIFQSSGQATEWLISLAEEEIWERGNYTGPSRQTPPPTKPAPTSDVISTRPAVPLSDANAETVFSTVGMSRVSSQERDTNSSSGASTLSPGTLSPPESSRSRADLLRDVSPSRNEPMAPRTAAIADANLLFRGNSLLTKSLDAHMRRIGQDYLIETLGSTLQKIVDDDVFIEVDPQKIEPQHQRQSGNNTASLEENWARLEAYLVAIWTKIRESKSKCPPALRRIFHNIRLHIEEKYGEFLSAASYTGVSGFLFLRFFCPAVLNPHLFGLVRDHPGPRSQRTLVLIAKGLQGLANRTTFGAKEPWMAPMNAFLQQRIEEFKEFIVDVSTWRTRVYPAANADHHVVSSPDADGGNDYLDDNEIEATQRSLFMVPYQIPNTVLSRLPTAFRDGVPSLPYLIDRPATLAALVELWLQWYDAKVSAKAAQRAAAAANAKRNDSSDDYGDEIDDRKAAERRSRDKDRASLIESLPDTYTDESDVAVSEDEGDGDGGVGFSSSSSSVLSSDSEEEEEGPGFFSDDDALADLVDEDEEDDKASHKHHHRRHHTRPGLRRRRVFHDGEDTPSGILFTGALVEFHHECIRIREEIRRLRNKTTIPEMPSDVPEETWDYYVANFLNIKDFKFSKRGNILKSLLMTTASGSVKTSGDSSSGRSSGLEPSSTASTDSHWFGEQTSPPLHRSTERTEDDYSYFSYPAASEPAPSAATTQMTSIHATLSPVEIPNQKRHSSISRTSSTFNRHSRDLSVIDSASRSIDSTISAGSSSTNATLNIGGVSLGTTSTATTDSVSSEVSLREISSSVSRGFGTLSKKSKSIKLQSWRKFLGGGSSTSNSGH</sequence>
<feature type="compositionally biased region" description="Low complexity" evidence="2">
    <location>
        <begin position="336"/>
        <end position="346"/>
    </location>
</feature>
<feature type="compositionally biased region" description="Basic and acidic residues" evidence="2">
    <location>
        <begin position="1312"/>
        <end position="1328"/>
    </location>
</feature>
<dbReference type="InterPro" id="IPR035892">
    <property type="entry name" value="C2_domain_sf"/>
</dbReference>
<feature type="region of interest" description="Disordered" evidence="2">
    <location>
        <begin position="386"/>
        <end position="427"/>
    </location>
</feature>
<dbReference type="Pfam" id="PF00616">
    <property type="entry name" value="RasGAP"/>
    <property type="match status" value="1"/>
</dbReference>
<feature type="region of interest" description="Disordered" evidence="2">
    <location>
        <begin position="890"/>
        <end position="916"/>
    </location>
</feature>
<dbReference type="PANTHER" id="PTHR10194:SF60">
    <property type="entry name" value="RAS GTPASE-ACTIVATING PROTEIN RASKOL"/>
    <property type="match status" value="1"/>
</dbReference>
<evidence type="ECO:0000259" key="3">
    <source>
        <dbReference type="PROSITE" id="PS50004"/>
    </source>
</evidence>
<dbReference type="SUPFAM" id="SSF49562">
    <property type="entry name" value="C2 domain (Calcium/lipid-binding domain, CaLB)"/>
    <property type="match status" value="1"/>
</dbReference>
<feature type="compositionally biased region" description="Polar residues" evidence="2">
    <location>
        <begin position="613"/>
        <end position="625"/>
    </location>
</feature>
<feature type="region of interest" description="Disordered" evidence="2">
    <location>
        <begin position="566"/>
        <end position="634"/>
    </location>
</feature>
<evidence type="ECO:0008006" key="7">
    <source>
        <dbReference type="Google" id="ProtNLM"/>
    </source>
</evidence>
<comment type="caution">
    <text evidence="5">The sequence shown here is derived from an EMBL/GenBank/DDBJ whole genome shotgun (WGS) entry which is preliminary data.</text>
</comment>
<dbReference type="PROSITE" id="PS50004">
    <property type="entry name" value="C2"/>
    <property type="match status" value="1"/>
</dbReference>
<feature type="compositionally biased region" description="Low complexity" evidence="2">
    <location>
        <begin position="399"/>
        <end position="427"/>
    </location>
</feature>
<feature type="compositionally biased region" description="Basic and acidic residues" evidence="2">
    <location>
        <begin position="358"/>
        <end position="369"/>
    </location>
</feature>